<dbReference type="InterPro" id="IPR003594">
    <property type="entry name" value="HATPase_dom"/>
</dbReference>
<dbReference type="PANTHER" id="PTHR43065">
    <property type="entry name" value="SENSOR HISTIDINE KINASE"/>
    <property type="match status" value="1"/>
</dbReference>
<accession>A0ABU9VV27</accession>
<dbReference type="InterPro" id="IPR013655">
    <property type="entry name" value="PAS_fold_3"/>
</dbReference>
<evidence type="ECO:0000259" key="11">
    <source>
        <dbReference type="PROSITE" id="PS50113"/>
    </source>
</evidence>
<evidence type="ECO:0000256" key="3">
    <source>
        <dbReference type="ARBA" id="ARBA00022553"/>
    </source>
</evidence>
<dbReference type="NCBIfam" id="TIGR00229">
    <property type="entry name" value="sensory_box"/>
    <property type="match status" value="2"/>
</dbReference>
<feature type="domain" description="PAS" evidence="10">
    <location>
        <begin position="129"/>
        <end position="202"/>
    </location>
</feature>
<keyword evidence="5" id="KW-0547">Nucleotide-binding</keyword>
<dbReference type="SUPFAM" id="SSF47384">
    <property type="entry name" value="Homodimeric domain of signal transducing histidine kinase"/>
    <property type="match status" value="1"/>
</dbReference>
<comment type="catalytic activity">
    <reaction evidence="1">
        <text>ATP + protein L-histidine = ADP + protein N-phospho-L-histidine.</text>
        <dbReference type="EC" id="2.7.13.3"/>
    </reaction>
</comment>
<organism evidence="12 13">
    <name type="scientific">Anoxynatronum sibiricum</name>
    <dbReference type="NCBI Taxonomy" id="210623"/>
    <lineage>
        <taxon>Bacteria</taxon>
        <taxon>Bacillati</taxon>
        <taxon>Bacillota</taxon>
        <taxon>Clostridia</taxon>
        <taxon>Eubacteriales</taxon>
        <taxon>Clostridiaceae</taxon>
        <taxon>Anoxynatronum</taxon>
    </lineage>
</organism>
<feature type="domain" description="Histidine kinase" evidence="9">
    <location>
        <begin position="433"/>
        <end position="646"/>
    </location>
</feature>
<feature type="domain" description="PAC" evidence="11">
    <location>
        <begin position="203"/>
        <end position="257"/>
    </location>
</feature>
<sequence>MNQFVENGLLRHILSNLNVLIYSRDGNNDWFYFSDQCEQYTGYSPDIFFRRDHFWLECILSEDRVQLTQQWQELHKGETATVEYRFQCADGTVKWFSDSAKAVLDENRRLVRVDGSIRDVTRHKETETDLHLVRSAVESANNGMIIVDARKKEMPIIYTNRAFEELTGYKRDEVCGKNCRLLQGSDRQQDGIEKIRRAVRDQNKANVVLRNYKKNGDLFYNHIYISPVKNTMGEVTHYIGVQYDVTEKHRLQQKLKTYYEREKYLRTILGIIADLNKMIGTAKNESFLFHNLCQKLMVNNHYQYIWVGLMSNGEISKSYSLGQPTISVDRKQQYHENIQDRMMTQPHLTTQLYSRHRNLGYCLVIPMKQTVKKEKLMGQLVIYSHYEHGFMEEEVAMIEDLMMTVSNAIEYQKMDQLMFYHARQAALGELIGNMAHQWRQPINELGLILQDLREAYFYEELNEAYVSQSTESGMELLHQMSATIDDLRRFFTGSQRKESFLLSEVILQSLALVQPHLNKLSIKVELQELDEIHLFGYSREYAQVVINLLNNSRDALLRQQPSHPQISILLKKEGSLAIMTIEDNGGGIPENLMDHVFEQYYTTKKDFQGAGLGLYISRMIIENGMGGKISAKNISEGASFRVEVPL</sequence>
<dbReference type="InterPro" id="IPR000700">
    <property type="entry name" value="PAS-assoc_C"/>
</dbReference>
<dbReference type="CDD" id="cd00075">
    <property type="entry name" value="HATPase"/>
    <property type="match status" value="1"/>
</dbReference>
<dbReference type="SUPFAM" id="SSF55874">
    <property type="entry name" value="ATPase domain of HSP90 chaperone/DNA topoisomerase II/histidine kinase"/>
    <property type="match status" value="1"/>
</dbReference>
<protein>
    <recommendedName>
        <fullName evidence="2">histidine kinase</fullName>
        <ecNumber evidence="2">2.7.13.3</ecNumber>
    </recommendedName>
</protein>
<name>A0ABU9VV27_9CLOT</name>
<keyword evidence="3" id="KW-0597">Phosphoprotein</keyword>
<dbReference type="EMBL" id="JBCITM010000011">
    <property type="protein sequence ID" value="MEN1761025.1"/>
    <property type="molecule type" value="Genomic_DNA"/>
</dbReference>
<dbReference type="InterPro" id="IPR036097">
    <property type="entry name" value="HisK_dim/P_sf"/>
</dbReference>
<reference evidence="12 13" key="1">
    <citation type="submission" date="2024-04" db="EMBL/GenBank/DDBJ databases">
        <title>Genome sequencing and metabolic network reconstruction of aminoacids and betaine degradation by Anoxynatronum sibiricum.</title>
        <authorList>
            <person name="Detkova E.N."/>
            <person name="Boltjanskaja Y.V."/>
            <person name="Mardanov A.V."/>
            <person name="Kevbrin V."/>
        </authorList>
    </citation>
    <scope>NUCLEOTIDE SEQUENCE [LARGE SCALE GENOMIC DNA]</scope>
    <source>
        <strain evidence="12 13">Z-7981</strain>
    </source>
</reference>
<evidence type="ECO:0000256" key="1">
    <source>
        <dbReference type="ARBA" id="ARBA00000085"/>
    </source>
</evidence>
<dbReference type="SUPFAM" id="SSF55781">
    <property type="entry name" value="GAF domain-like"/>
    <property type="match status" value="1"/>
</dbReference>
<evidence type="ECO:0000259" key="10">
    <source>
        <dbReference type="PROSITE" id="PS50112"/>
    </source>
</evidence>
<evidence type="ECO:0000256" key="4">
    <source>
        <dbReference type="ARBA" id="ARBA00022679"/>
    </source>
</evidence>
<keyword evidence="8" id="KW-0902">Two-component regulatory system</keyword>
<dbReference type="InterPro" id="IPR004358">
    <property type="entry name" value="Sig_transdc_His_kin-like_C"/>
</dbReference>
<dbReference type="PROSITE" id="PS50112">
    <property type="entry name" value="PAS"/>
    <property type="match status" value="2"/>
</dbReference>
<dbReference type="Pfam" id="PF13426">
    <property type="entry name" value="PAS_9"/>
    <property type="match status" value="1"/>
</dbReference>
<feature type="domain" description="PAS" evidence="10">
    <location>
        <begin position="6"/>
        <end position="78"/>
    </location>
</feature>
<evidence type="ECO:0000313" key="12">
    <source>
        <dbReference type="EMBL" id="MEN1761025.1"/>
    </source>
</evidence>
<evidence type="ECO:0000259" key="9">
    <source>
        <dbReference type="PROSITE" id="PS50109"/>
    </source>
</evidence>
<evidence type="ECO:0000256" key="6">
    <source>
        <dbReference type="ARBA" id="ARBA00022777"/>
    </source>
</evidence>
<dbReference type="EC" id="2.7.13.3" evidence="2"/>
<dbReference type="SMART" id="SM00387">
    <property type="entry name" value="HATPase_c"/>
    <property type="match status" value="1"/>
</dbReference>
<proteinExistence type="predicted"/>
<keyword evidence="13" id="KW-1185">Reference proteome</keyword>
<evidence type="ECO:0000313" key="13">
    <source>
        <dbReference type="Proteomes" id="UP001407405"/>
    </source>
</evidence>
<dbReference type="SUPFAM" id="SSF55785">
    <property type="entry name" value="PYP-like sensor domain (PAS domain)"/>
    <property type="match status" value="2"/>
</dbReference>
<feature type="domain" description="PAC" evidence="11">
    <location>
        <begin position="80"/>
        <end position="132"/>
    </location>
</feature>
<dbReference type="InterPro" id="IPR005467">
    <property type="entry name" value="His_kinase_dom"/>
</dbReference>
<keyword evidence="6" id="KW-0418">Kinase</keyword>
<dbReference type="Proteomes" id="UP001407405">
    <property type="component" value="Unassembled WGS sequence"/>
</dbReference>
<dbReference type="PRINTS" id="PR00344">
    <property type="entry name" value="BCTRLSENSOR"/>
</dbReference>
<keyword evidence="4" id="KW-0808">Transferase</keyword>
<dbReference type="SMART" id="SM00086">
    <property type="entry name" value="PAC"/>
    <property type="match status" value="2"/>
</dbReference>
<dbReference type="Pfam" id="PF08447">
    <property type="entry name" value="PAS_3"/>
    <property type="match status" value="1"/>
</dbReference>
<dbReference type="Gene3D" id="3.30.450.20">
    <property type="entry name" value="PAS domain"/>
    <property type="match status" value="2"/>
</dbReference>
<evidence type="ECO:0000256" key="8">
    <source>
        <dbReference type="ARBA" id="ARBA00023012"/>
    </source>
</evidence>
<dbReference type="Gene3D" id="3.30.565.10">
    <property type="entry name" value="Histidine kinase-like ATPase, C-terminal domain"/>
    <property type="match status" value="1"/>
</dbReference>
<evidence type="ECO:0000256" key="2">
    <source>
        <dbReference type="ARBA" id="ARBA00012438"/>
    </source>
</evidence>
<dbReference type="PANTHER" id="PTHR43065:SF10">
    <property type="entry name" value="PEROXIDE STRESS-ACTIVATED HISTIDINE KINASE MAK3"/>
    <property type="match status" value="1"/>
</dbReference>
<dbReference type="Pfam" id="PF02518">
    <property type="entry name" value="HATPase_c"/>
    <property type="match status" value="1"/>
</dbReference>
<dbReference type="Gene3D" id="1.10.287.130">
    <property type="match status" value="1"/>
</dbReference>
<gene>
    <name evidence="12" type="ORF">AAIG11_11095</name>
</gene>
<dbReference type="InterPro" id="IPR001610">
    <property type="entry name" value="PAC"/>
</dbReference>
<dbReference type="PROSITE" id="PS50113">
    <property type="entry name" value="PAC"/>
    <property type="match status" value="2"/>
</dbReference>
<dbReference type="SMART" id="SM00091">
    <property type="entry name" value="PAS"/>
    <property type="match status" value="2"/>
</dbReference>
<dbReference type="InterPro" id="IPR000014">
    <property type="entry name" value="PAS"/>
</dbReference>
<comment type="caution">
    <text evidence="12">The sequence shown here is derived from an EMBL/GenBank/DDBJ whole genome shotgun (WGS) entry which is preliminary data.</text>
</comment>
<dbReference type="CDD" id="cd00130">
    <property type="entry name" value="PAS"/>
    <property type="match status" value="2"/>
</dbReference>
<dbReference type="InterPro" id="IPR036890">
    <property type="entry name" value="HATPase_C_sf"/>
</dbReference>
<dbReference type="PROSITE" id="PS50109">
    <property type="entry name" value="HIS_KIN"/>
    <property type="match status" value="1"/>
</dbReference>
<keyword evidence="7" id="KW-0067">ATP-binding</keyword>
<dbReference type="InterPro" id="IPR035965">
    <property type="entry name" value="PAS-like_dom_sf"/>
</dbReference>
<evidence type="ECO:0000256" key="5">
    <source>
        <dbReference type="ARBA" id="ARBA00022741"/>
    </source>
</evidence>
<evidence type="ECO:0000256" key="7">
    <source>
        <dbReference type="ARBA" id="ARBA00022840"/>
    </source>
</evidence>